<dbReference type="GO" id="GO:0005634">
    <property type="term" value="C:nucleus"/>
    <property type="evidence" value="ECO:0007669"/>
    <property type="project" value="TreeGrafter"/>
</dbReference>
<sequence>MNLLEALAYTTAVQPPSTNHHVRHEETKKYVEILGCFLSGDFQRSVAELLRHHYPHHQKTLLDEILACFVSTYPEHARDVFAPIAHLVVDGALVYNKHQPPFHVLGTVFSLPSAARERAQQHVARASFAALRSLAEPYGNAHVAGGSSGLLGLVAWMADCLLLAPPALVRHFTSLLVSVAIDLDPKLLIAAPTALNVGPGCLRLPPQAAASLLQSLCEDEMASQKPTALTFEATRMLLLYASRYDSGAPDEPVPVKLRVQGLMEALQAPARVHFRAVTSCATTVALVQELLAEGALPSGTTF</sequence>
<comment type="caution">
    <text evidence="1">The sequence shown here is derived from an EMBL/GenBank/DDBJ whole genome shotgun (WGS) entry which is preliminary data.</text>
</comment>
<gene>
    <name evidence="1" type="ORF">CYMTET_53998</name>
</gene>
<evidence type="ECO:0000313" key="2">
    <source>
        <dbReference type="Proteomes" id="UP001190700"/>
    </source>
</evidence>
<protein>
    <submittedName>
        <fullName evidence="1">Uncharacterized protein</fullName>
    </submittedName>
</protein>
<dbReference type="Proteomes" id="UP001190700">
    <property type="component" value="Unassembled WGS sequence"/>
</dbReference>
<dbReference type="EMBL" id="LGRX02035213">
    <property type="protein sequence ID" value="KAK3235839.1"/>
    <property type="molecule type" value="Genomic_DNA"/>
</dbReference>
<organism evidence="1 2">
    <name type="scientific">Cymbomonas tetramitiformis</name>
    <dbReference type="NCBI Taxonomy" id="36881"/>
    <lineage>
        <taxon>Eukaryota</taxon>
        <taxon>Viridiplantae</taxon>
        <taxon>Chlorophyta</taxon>
        <taxon>Pyramimonadophyceae</taxon>
        <taxon>Pyramimonadales</taxon>
        <taxon>Pyramimonadaceae</taxon>
        <taxon>Cymbomonas</taxon>
    </lineage>
</organism>
<reference evidence="1 2" key="1">
    <citation type="journal article" date="2015" name="Genome Biol. Evol.">
        <title>Comparative Genomics of a Bacterivorous Green Alga Reveals Evolutionary Causalities and Consequences of Phago-Mixotrophic Mode of Nutrition.</title>
        <authorList>
            <person name="Burns J.A."/>
            <person name="Paasch A."/>
            <person name="Narechania A."/>
            <person name="Kim E."/>
        </authorList>
    </citation>
    <scope>NUCLEOTIDE SEQUENCE [LARGE SCALE GENOMIC DNA]</scope>
    <source>
        <strain evidence="1 2">PLY_AMNH</strain>
    </source>
</reference>
<dbReference type="PANTHER" id="PTHR36319:SF1">
    <property type="entry name" value="PROTEIN GIGANTEA"/>
    <property type="match status" value="1"/>
</dbReference>
<evidence type="ECO:0000313" key="1">
    <source>
        <dbReference type="EMBL" id="KAK3235839.1"/>
    </source>
</evidence>
<dbReference type="InterPro" id="IPR026211">
    <property type="entry name" value="GIGANTEA"/>
</dbReference>
<dbReference type="GO" id="GO:0042752">
    <property type="term" value="P:regulation of circadian rhythm"/>
    <property type="evidence" value="ECO:0007669"/>
    <property type="project" value="TreeGrafter"/>
</dbReference>
<dbReference type="GO" id="GO:0006950">
    <property type="term" value="P:response to stress"/>
    <property type="evidence" value="ECO:0007669"/>
    <property type="project" value="TreeGrafter"/>
</dbReference>
<dbReference type="PANTHER" id="PTHR36319">
    <property type="entry name" value="PROTEIN GIGANTEA"/>
    <property type="match status" value="1"/>
</dbReference>
<accession>A0AAE0EPT9</accession>
<dbReference type="AlphaFoldDB" id="A0AAE0EPT9"/>
<name>A0AAE0EPT9_9CHLO</name>
<proteinExistence type="predicted"/>
<keyword evidence="2" id="KW-1185">Reference proteome</keyword>